<proteinExistence type="predicted"/>
<dbReference type="Gene3D" id="3.90.180.10">
    <property type="entry name" value="Medium-chain alcohol dehydrogenases, catalytic domain"/>
    <property type="match status" value="1"/>
</dbReference>
<dbReference type="InterPro" id="IPR013149">
    <property type="entry name" value="ADH-like_C"/>
</dbReference>
<dbReference type="OrthoDB" id="9787435at2"/>
<dbReference type="InterPro" id="IPR013154">
    <property type="entry name" value="ADH-like_N"/>
</dbReference>
<evidence type="ECO:0000313" key="2">
    <source>
        <dbReference type="EMBL" id="TPE43541.1"/>
    </source>
</evidence>
<dbReference type="InterPro" id="IPR020843">
    <property type="entry name" value="ER"/>
</dbReference>
<dbReference type="SMART" id="SM00829">
    <property type="entry name" value="PKS_ER"/>
    <property type="match status" value="1"/>
</dbReference>
<comment type="caution">
    <text evidence="2">The sequence shown here is derived from an EMBL/GenBank/DDBJ whole genome shotgun (WGS) entry which is preliminary data.</text>
</comment>
<dbReference type="Proteomes" id="UP000316727">
    <property type="component" value="Unassembled WGS sequence"/>
</dbReference>
<keyword evidence="3" id="KW-1185">Reference proteome</keyword>
<name>A0A501W8E2_9BACT</name>
<dbReference type="PANTHER" id="PTHR45033">
    <property type="match status" value="1"/>
</dbReference>
<evidence type="ECO:0000259" key="1">
    <source>
        <dbReference type="SMART" id="SM00829"/>
    </source>
</evidence>
<dbReference type="SUPFAM" id="SSF50129">
    <property type="entry name" value="GroES-like"/>
    <property type="match status" value="1"/>
</dbReference>
<organism evidence="2 3">
    <name type="scientific">Pontibacter mangrovi</name>
    <dbReference type="NCBI Taxonomy" id="2589816"/>
    <lineage>
        <taxon>Bacteria</taxon>
        <taxon>Pseudomonadati</taxon>
        <taxon>Bacteroidota</taxon>
        <taxon>Cytophagia</taxon>
        <taxon>Cytophagales</taxon>
        <taxon>Hymenobacteraceae</taxon>
        <taxon>Pontibacter</taxon>
    </lineage>
</organism>
<sequence>MKAVYLEDINKPFTIIEKEKPVPGPGEAVVQVKAAALNRRDVWIQKGRYFIKKYPAILGSDCAGVVTELGEGVDADWQNQEVIVDPSTDWGDNPRAHSEKYKIMGMPGDGAFAEYVKVAAANLYQKPLHLSFAEAAALPLAGVTAYRALFTKCQLQPGERVLVTGAGGGVALCAIQFALAAGAQVWVTSGTEEKIELAKDLGVAGGINYTQENWGKELKALTGGFDVIIDSAAGEGFVQLVKLAKPGGRIGIYGGTTGMIGQINPAELFWKQLSVFGSTMGTMQDFASMVKLVEEKEIRPVVDIVFPLEKAEEAMRYMEAGKQFGKIVLQVGQEVYV</sequence>
<protein>
    <submittedName>
        <fullName evidence="2">Zinc-binding dehydrogenase</fullName>
    </submittedName>
</protein>
<gene>
    <name evidence="2" type="ORF">FJM65_12350</name>
</gene>
<reference evidence="2 3" key="1">
    <citation type="submission" date="2019-06" db="EMBL/GenBank/DDBJ databases">
        <title>A novel bacterium of genus Pontibacter, isolated from marine sediment.</title>
        <authorList>
            <person name="Huang H."/>
            <person name="Mo K."/>
            <person name="Hu Y."/>
        </authorList>
    </citation>
    <scope>NUCLEOTIDE SEQUENCE [LARGE SCALE GENOMIC DNA]</scope>
    <source>
        <strain evidence="2 3">HB172049</strain>
    </source>
</reference>
<dbReference type="Pfam" id="PF00107">
    <property type="entry name" value="ADH_zinc_N"/>
    <property type="match status" value="1"/>
</dbReference>
<evidence type="ECO:0000313" key="3">
    <source>
        <dbReference type="Proteomes" id="UP000316727"/>
    </source>
</evidence>
<dbReference type="SUPFAM" id="SSF51735">
    <property type="entry name" value="NAD(P)-binding Rossmann-fold domains"/>
    <property type="match status" value="1"/>
</dbReference>
<feature type="domain" description="Enoyl reductase (ER)" evidence="1">
    <location>
        <begin position="8"/>
        <end position="329"/>
    </location>
</feature>
<dbReference type="InterPro" id="IPR011032">
    <property type="entry name" value="GroES-like_sf"/>
</dbReference>
<dbReference type="InterPro" id="IPR052711">
    <property type="entry name" value="Zinc_ADH-like"/>
</dbReference>
<dbReference type="InterPro" id="IPR036291">
    <property type="entry name" value="NAD(P)-bd_dom_sf"/>
</dbReference>
<dbReference type="AlphaFoldDB" id="A0A501W8E2"/>
<dbReference type="GO" id="GO:0016491">
    <property type="term" value="F:oxidoreductase activity"/>
    <property type="evidence" value="ECO:0007669"/>
    <property type="project" value="InterPro"/>
</dbReference>
<dbReference type="Pfam" id="PF08240">
    <property type="entry name" value="ADH_N"/>
    <property type="match status" value="1"/>
</dbReference>
<dbReference type="Gene3D" id="3.40.50.720">
    <property type="entry name" value="NAD(P)-binding Rossmann-like Domain"/>
    <property type="match status" value="1"/>
</dbReference>
<dbReference type="PANTHER" id="PTHR45033:SF3">
    <property type="entry name" value="DEHYDROGENASE, PUTATIVE (AFU_ORTHOLOGUE AFUA_2G13270)-RELATED"/>
    <property type="match status" value="1"/>
</dbReference>
<accession>A0A501W8E2</accession>
<dbReference type="RefSeq" id="WP_140621845.1">
    <property type="nucleotide sequence ID" value="NZ_VFRQ01000006.1"/>
</dbReference>
<dbReference type="EMBL" id="VFRQ01000006">
    <property type="protein sequence ID" value="TPE43541.1"/>
    <property type="molecule type" value="Genomic_DNA"/>
</dbReference>